<feature type="signal peptide" evidence="8">
    <location>
        <begin position="1"/>
        <end position="24"/>
    </location>
</feature>
<feature type="active site" description="Proton acceptor" evidence="6">
    <location>
        <position position="465"/>
    </location>
</feature>
<dbReference type="Gene3D" id="2.60.120.430">
    <property type="entry name" value="Galactose-binding lectin"/>
    <property type="match status" value="1"/>
</dbReference>
<dbReference type="Pfam" id="PF09093">
    <property type="entry name" value="Lyase_catalyt"/>
    <property type="match status" value="1"/>
</dbReference>
<evidence type="ECO:0000259" key="11">
    <source>
        <dbReference type="Pfam" id="PF09093"/>
    </source>
</evidence>
<dbReference type="Proteomes" id="UP000594042">
    <property type="component" value="Chromosome"/>
</dbReference>
<comment type="similarity">
    <text evidence="2">Belongs to the polysaccharide lyase 8 family.</text>
</comment>
<evidence type="ECO:0000256" key="3">
    <source>
        <dbReference type="ARBA" id="ARBA00011245"/>
    </source>
</evidence>
<dbReference type="GO" id="GO:0005576">
    <property type="term" value="C:extracellular region"/>
    <property type="evidence" value="ECO:0007669"/>
    <property type="project" value="InterPro"/>
</dbReference>
<dbReference type="InterPro" id="IPR008979">
    <property type="entry name" value="Galactose-bd-like_sf"/>
</dbReference>
<keyword evidence="5 12" id="KW-0456">Lyase</keyword>
<dbReference type="SUPFAM" id="SSF74650">
    <property type="entry name" value="Galactose mutarotase-like"/>
    <property type="match status" value="1"/>
</dbReference>
<name>A0A7G1HVT4_9BACT</name>
<dbReference type="PANTHER" id="PTHR37322:SF3">
    <property type="entry name" value="CHONDROITIN SULFATE ABC EXOLYASE"/>
    <property type="match status" value="1"/>
</dbReference>
<evidence type="ECO:0000256" key="7">
    <source>
        <dbReference type="PIRSR" id="PIRSR034515-3"/>
    </source>
</evidence>
<evidence type="ECO:0000256" key="2">
    <source>
        <dbReference type="ARBA" id="ARBA00006699"/>
    </source>
</evidence>
<dbReference type="InterPro" id="IPR011071">
    <property type="entry name" value="Lyase_8-like_C"/>
</dbReference>
<dbReference type="GO" id="GO:0046872">
    <property type="term" value="F:metal ion binding"/>
    <property type="evidence" value="ECO:0007669"/>
    <property type="project" value="UniProtKB-KW"/>
</dbReference>
<dbReference type="GO" id="GO:0005975">
    <property type="term" value="P:carbohydrate metabolic process"/>
    <property type="evidence" value="ECO:0007669"/>
    <property type="project" value="InterPro"/>
</dbReference>
<dbReference type="InterPro" id="IPR024200">
    <property type="entry name" value="Chondroitinase_ABC_I"/>
</dbReference>
<dbReference type="Pfam" id="PF02278">
    <property type="entry name" value="Lyase_8"/>
    <property type="match status" value="1"/>
</dbReference>
<evidence type="ECO:0000256" key="4">
    <source>
        <dbReference type="ARBA" id="ARBA00022837"/>
    </source>
</evidence>
<evidence type="ECO:0000313" key="13">
    <source>
        <dbReference type="Proteomes" id="UP000594042"/>
    </source>
</evidence>
<gene>
    <name evidence="12" type="primary">chonabc_1</name>
    <name evidence="12" type="ORF">Cop2CBH44_21620</name>
</gene>
<reference evidence="13" key="1">
    <citation type="submission" date="2020-07" db="EMBL/GenBank/DDBJ databases">
        <title>Complete genome sequencing of Coprobacter sp. strain 2CBH44.</title>
        <authorList>
            <person name="Sakamoto M."/>
            <person name="Murakami T."/>
            <person name="Mori H."/>
        </authorList>
    </citation>
    <scope>NUCLEOTIDE SEQUENCE [LARGE SCALE GENOMIC DNA]</scope>
    <source>
        <strain evidence="13">2CBH44</strain>
    </source>
</reference>
<dbReference type="InterPro" id="IPR011013">
    <property type="entry name" value="Gal_mutarotase_sf_dom"/>
</dbReference>
<dbReference type="Gene3D" id="2.70.98.10">
    <property type="match status" value="1"/>
</dbReference>
<dbReference type="AlphaFoldDB" id="A0A7G1HVT4"/>
<keyword evidence="8" id="KW-0732">Signal</keyword>
<evidence type="ECO:0000256" key="1">
    <source>
        <dbReference type="ARBA" id="ARBA00001913"/>
    </source>
</evidence>
<dbReference type="EMBL" id="AP023322">
    <property type="protein sequence ID" value="BCI63809.1"/>
    <property type="molecule type" value="Genomic_DNA"/>
</dbReference>
<dbReference type="InterPro" id="IPR014718">
    <property type="entry name" value="GH-type_carb-bd"/>
</dbReference>
<feature type="binding site" evidence="7">
    <location>
        <position position="34"/>
    </location>
    <ligand>
        <name>Ca(2+)</name>
        <dbReference type="ChEBI" id="CHEBI:29108"/>
    </ligand>
</feature>
<dbReference type="Gene3D" id="1.50.10.100">
    <property type="entry name" value="Chondroitin AC/alginate lyase"/>
    <property type="match status" value="1"/>
</dbReference>
<keyword evidence="7" id="KW-0479">Metal-binding</keyword>
<dbReference type="GO" id="GO:0030246">
    <property type="term" value="F:carbohydrate binding"/>
    <property type="evidence" value="ECO:0007669"/>
    <property type="project" value="InterPro"/>
</dbReference>
<feature type="active site" description="Proton donor" evidence="6">
    <location>
        <position position="472"/>
    </location>
</feature>
<dbReference type="InterPro" id="IPR039174">
    <property type="entry name" value="Chondroitin_ABC_lyase"/>
</dbReference>
<dbReference type="InterPro" id="IPR015176">
    <property type="entry name" value="Lyase_N"/>
</dbReference>
<accession>A0A7G1HVT4</accession>
<dbReference type="Gene3D" id="2.60.220.10">
    <property type="entry name" value="Polysaccharide lyase family 8-like, C-terminal"/>
    <property type="match status" value="1"/>
</dbReference>
<comment type="subunit">
    <text evidence="3">Monomer.</text>
</comment>
<dbReference type="PIRSF" id="PIRSF034515">
    <property type="entry name" value="Chondroitinase"/>
    <property type="match status" value="1"/>
</dbReference>
<dbReference type="PANTHER" id="PTHR37322">
    <property type="match status" value="1"/>
</dbReference>
<evidence type="ECO:0000259" key="10">
    <source>
        <dbReference type="Pfam" id="PF09092"/>
    </source>
</evidence>
<feature type="domain" description="Lyase catalytic" evidence="11">
    <location>
        <begin position="215"/>
        <end position="568"/>
    </location>
</feature>
<dbReference type="GO" id="GO:0034000">
    <property type="term" value="F:chondroitin-sulfate-ABC endolyase activity"/>
    <property type="evidence" value="ECO:0007669"/>
    <property type="project" value="InterPro"/>
</dbReference>
<dbReference type="InterPro" id="IPR015177">
    <property type="entry name" value="Lyase_catalyt"/>
</dbReference>
<evidence type="ECO:0000256" key="5">
    <source>
        <dbReference type="ARBA" id="ARBA00023239"/>
    </source>
</evidence>
<dbReference type="SUPFAM" id="SSF49785">
    <property type="entry name" value="Galactose-binding domain-like"/>
    <property type="match status" value="1"/>
</dbReference>
<dbReference type="GO" id="GO:0006027">
    <property type="term" value="P:glycosaminoglycan catabolic process"/>
    <property type="evidence" value="ECO:0007669"/>
    <property type="project" value="InterPro"/>
</dbReference>
<feature type="binding site" evidence="7">
    <location>
        <position position="171"/>
    </location>
    <ligand>
        <name>Ca(2+)</name>
        <dbReference type="ChEBI" id="CHEBI:29108"/>
    </ligand>
</feature>
<evidence type="ECO:0000256" key="8">
    <source>
        <dbReference type="SAM" id="SignalP"/>
    </source>
</evidence>
<evidence type="ECO:0000313" key="12">
    <source>
        <dbReference type="EMBL" id="BCI63809.1"/>
    </source>
</evidence>
<dbReference type="InterPro" id="IPR003159">
    <property type="entry name" value="Lyase_8_central_dom"/>
</dbReference>
<dbReference type="SUPFAM" id="SSF48230">
    <property type="entry name" value="Chondroitin AC/alginate lyase"/>
    <property type="match status" value="1"/>
</dbReference>
<dbReference type="RefSeq" id="WP_200754798.1">
    <property type="nucleotide sequence ID" value="NZ_AP023322.1"/>
</dbReference>
<evidence type="ECO:0000259" key="9">
    <source>
        <dbReference type="Pfam" id="PF02278"/>
    </source>
</evidence>
<dbReference type="InterPro" id="IPR008929">
    <property type="entry name" value="Chondroitin_lyas"/>
</dbReference>
<organism evidence="12 13">
    <name type="scientific">Coprobacter secundus subsp. similis</name>
    <dbReference type="NCBI Taxonomy" id="2751153"/>
    <lineage>
        <taxon>Bacteria</taxon>
        <taxon>Pseudomonadati</taxon>
        <taxon>Bacteroidota</taxon>
        <taxon>Bacteroidia</taxon>
        <taxon>Bacteroidales</taxon>
        <taxon>Barnesiellaceae</taxon>
        <taxon>Coprobacter</taxon>
    </lineage>
</organism>
<feature type="chain" id="PRO_5028933733" evidence="8">
    <location>
        <begin position="25"/>
        <end position="1029"/>
    </location>
</feature>
<dbReference type="SUPFAM" id="SSF49863">
    <property type="entry name" value="Hyaluronate lyase-like, C-terminal domain"/>
    <property type="match status" value="1"/>
</dbReference>
<feature type="binding site" evidence="7">
    <location>
        <position position="36"/>
    </location>
    <ligand>
        <name>Ca(2+)</name>
        <dbReference type="ChEBI" id="CHEBI:29108"/>
    </ligand>
</feature>
<feature type="active site" description="Proton acceptor" evidence="6">
    <location>
        <position position="356"/>
    </location>
</feature>
<feature type="binding site" evidence="7">
    <location>
        <position position="60"/>
    </location>
    <ligand>
        <name>Ca(2+)</name>
        <dbReference type="ChEBI" id="CHEBI:29108"/>
    </ligand>
</feature>
<dbReference type="KEGG" id="copr:Cop2CBH44_21620"/>
<proteinExistence type="inferred from homology"/>
<sequence length="1029" mass="116909">MKCNLFKHGTGLLLASLFSLTTSAQLVQHERLLSFEAPEVPSFISSENSQLSITTEHYKDGAQALNWKFEPGSILSIRKDLQFEPKDPTGKDTYLSGFVVWIYNKKATDKSLNFEFLKDGKICSHFPMGLNFTGWRAAWVCYERDMQGTPEIGMNEIRIVAPDETGELCIDHLLTAAKMDHRYQTADIQVPFVNAATTSHWLVVYKNSKIRPDIALEATVTPQQKKEIALLESRLREIIYQPSQLTDKTMQSIRKAYARYGITYNNRGEVKGMPLFFGRAVEAYERIVPNYNPNIFNDNHMELKEYFNLMNKIAIAYNNATEEKDKLELEKMFLAMYDHVTDQGVAYGSCLGNFTHYGYSFRGYYTSYFLMKDVLRKAGKLDDAEKGMRWYSIANEVFIKPDVWGLDMDSFNTTTTGRIASILMMEDSPEKVQYLKAFSRWINNGCLPADGLLGSFKPDGGAFHHCNNYPAYAVGGLDGATNMIYLLSRTSFAVSELGHNTVKNVLLAMRFYCNKLDFPWSMSGRHPDGKGKLVPMHYAMMALAGTPDKSQTIDKEMGNAYLRLVTNVKENEIDNPEYIPFVPSSREQAMKEKLQAENCIAEGNPQGNWNLGYGCTNIQRRDNWSAVARGHSRYFWASEHYRGVNIYGRYLAHGSLQLLTARNKYDDVSSKTSGWVEEGFDWGRIPGATAIHLPIEQLKAVVLNVDKYSGYEEMLYSDEAFAGGITQEKKNGAFGMKLHEHDKYNGSLRARKSYHFFDNKIICLGSDIENINNDYDTETTVFQLALLNKQDKSYWNNPIIGKNYWIDHINTGYYIPTIKGYDTAILETHYNQQSMSNEGKPTTGDWISLTISHGKAPQGRAYQYVILPQTSKETMEQFIKKPTYKVLQQNSKAHIVQDLNTNTTSYILFETLEVLPKGLIQHVDTACLVMVHELGKKETILTVSNPDLALYRGAPDEKLDAQGKRIERSIYSRPWISNKSQEIPVRVTLKGKWNISENPACKVISCDKKATTLEFTCKDAASFEVKLTK</sequence>
<comment type="cofactor">
    <cofactor evidence="1">
        <name>Ca(2+)</name>
        <dbReference type="ChEBI" id="CHEBI:29108"/>
    </cofactor>
</comment>
<dbReference type="Pfam" id="PF09092">
    <property type="entry name" value="Lyase_N"/>
    <property type="match status" value="1"/>
</dbReference>
<evidence type="ECO:0000256" key="6">
    <source>
        <dbReference type="PIRSR" id="PIRSR034515-1"/>
    </source>
</evidence>
<feature type="domain" description="Polysaccharide lyase family 8 central" evidence="9">
    <location>
        <begin position="618"/>
        <end position="871"/>
    </location>
</feature>
<keyword evidence="4 7" id="KW-0106">Calcium</keyword>
<protein>
    <submittedName>
        <fullName evidence="12">Chondroitin sulfate ABC exolyase</fullName>
    </submittedName>
</protein>
<feature type="domain" description="Lyase N-terminal" evidence="10">
    <location>
        <begin position="30"/>
        <end position="192"/>
    </location>
</feature>
<keyword evidence="13" id="KW-1185">Reference proteome</keyword>
<dbReference type="GO" id="GO:0042597">
    <property type="term" value="C:periplasmic space"/>
    <property type="evidence" value="ECO:0007669"/>
    <property type="project" value="TreeGrafter"/>
</dbReference>